<dbReference type="PANTHER" id="PTHR43344">
    <property type="entry name" value="PHOSPHOSERINE PHOSPHATASE"/>
    <property type="match status" value="1"/>
</dbReference>
<reference evidence="2 3" key="1">
    <citation type="submission" date="2016-03" db="EMBL/GenBank/DDBJ databases">
        <title>Complete genome sequence of Shewanella psychrophila WP2, a deep sea bacterium isolated from west Pacific sediment.</title>
        <authorList>
            <person name="Xu G."/>
            <person name="Jian H."/>
        </authorList>
    </citation>
    <scope>NUCLEOTIDE SEQUENCE [LARGE SCALE GENOMIC DNA]</scope>
    <source>
        <strain evidence="2 3">WP2</strain>
    </source>
</reference>
<protein>
    <submittedName>
        <fullName evidence="2">Phosphoserine phosphatase</fullName>
        <ecNumber evidence="2">3.1.3.3</ecNumber>
    </submittedName>
</protein>
<dbReference type="SUPFAM" id="SSF56784">
    <property type="entry name" value="HAD-like"/>
    <property type="match status" value="1"/>
</dbReference>
<evidence type="ECO:0000313" key="2">
    <source>
        <dbReference type="EMBL" id="AQS38142.1"/>
    </source>
</evidence>
<keyword evidence="1" id="KW-0472">Membrane</keyword>
<feature type="transmembrane region" description="Helical" evidence="1">
    <location>
        <begin position="36"/>
        <end position="55"/>
    </location>
</feature>
<dbReference type="NCBIfam" id="TIGR01488">
    <property type="entry name" value="HAD-SF-IB"/>
    <property type="match status" value="1"/>
</dbReference>
<dbReference type="EC" id="3.1.3.3" evidence="2"/>
<organism evidence="2 3">
    <name type="scientific">Shewanella psychrophila</name>
    <dbReference type="NCBI Taxonomy" id="225848"/>
    <lineage>
        <taxon>Bacteria</taxon>
        <taxon>Pseudomonadati</taxon>
        <taxon>Pseudomonadota</taxon>
        <taxon>Gammaproteobacteria</taxon>
        <taxon>Alteromonadales</taxon>
        <taxon>Shewanellaceae</taxon>
        <taxon>Shewanella</taxon>
    </lineage>
</organism>
<dbReference type="Gene3D" id="1.20.1440.100">
    <property type="entry name" value="SG protein - dephosphorylation function"/>
    <property type="match status" value="1"/>
</dbReference>
<dbReference type="GO" id="GO:0006564">
    <property type="term" value="P:L-serine biosynthetic process"/>
    <property type="evidence" value="ECO:0007669"/>
    <property type="project" value="TreeGrafter"/>
</dbReference>
<dbReference type="OrthoDB" id="9784466at2"/>
<dbReference type="Proteomes" id="UP000189545">
    <property type="component" value="Chromosome"/>
</dbReference>
<evidence type="ECO:0000256" key="1">
    <source>
        <dbReference type="SAM" id="Phobius"/>
    </source>
</evidence>
<proteinExistence type="predicted"/>
<dbReference type="InterPro" id="IPR036412">
    <property type="entry name" value="HAD-like_sf"/>
</dbReference>
<dbReference type="Pfam" id="PF12710">
    <property type="entry name" value="HAD"/>
    <property type="match status" value="1"/>
</dbReference>
<dbReference type="AlphaFoldDB" id="A0A1S6HRL1"/>
<dbReference type="Gene3D" id="3.40.50.1000">
    <property type="entry name" value="HAD superfamily/HAD-like"/>
    <property type="match status" value="1"/>
</dbReference>
<accession>A0A1S6HRL1</accession>
<dbReference type="RefSeq" id="WP_077753225.1">
    <property type="nucleotide sequence ID" value="NZ_CP014782.1"/>
</dbReference>
<keyword evidence="3" id="KW-1185">Reference proteome</keyword>
<dbReference type="STRING" id="225848.Sps_02995"/>
<dbReference type="PANTHER" id="PTHR43344:SF14">
    <property type="entry name" value="HAD-IB FAMILY HYDROLASE"/>
    <property type="match status" value="1"/>
</dbReference>
<dbReference type="GO" id="GO:0000287">
    <property type="term" value="F:magnesium ion binding"/>
    <property type="evidence" value="ECO:0007669"/>
    <property type="project" value="TreeGrafter"/>
</dbReference>
<evidence type="ECO:0000313" key="3">
    <source>
        <dbReference type="Proteomes" id="UP000189545"/>
    </source>
</evidence>
<dbReference type="GO" id="GO:0005737">
    <property type="term" value="C:cytoplasm"/>
    <property type="evidence" value="ECO:0007669"/>
    <property type="project" value="TreeGrafter"/>
</dbReference>
<dbReference type="NCBIfam" id="TIGR01490">
    <property type="entry name" value="HAD-SF-IB-hyp1"/>
    <property type="match status" value="1"/>
</dbReference>
<gene>
    <name evidence="2" type="ORF">Sps_02995</name>
</gene>
<dbReference type="InterPro" id="IPR050582">
    <property type="entry name" value="HAD-like_SerB"/>
</dbReference>
<sequence length="202" mass="23524">MQNNKPCLALFDFDGTITRSDMFSKFIRHSVKKRRFLLWGSIILPFFIAYKFSLFPAKRLRPMVAYMAFKGRSSKHLDALGNNYAQNTIPLYLRDIALEKVHWHLSRGDNVVLVSASLDIYLKFWCDAMKIELICSEMELIDGKYSGHYLTGDCSGDRKAEKIKARFNLEDYQKIYAYGDTHQDLAMLALADEAYMNWIRHN</sequence>
<name>A0A1S6HRL1_9GAMM</name>
<keyword evidence="2" id="KW-0378">Hydrolase</keyword>
<keyword evidence="1" id="KW-1133">Transmembrane helix</keyword>
<dbReference type="EMBL" id="CP014782">
    <property type="protein sequence ID" value="AQS38142.1"/>
    <property type="molecule type" value="Genomic_DNA"/>
</dbReference>
<dbReference type="InterPro" id="IPR023214">
    <property type="entry name" value="HAD_sf"/>
</dbReference>
<dbReference type="InterPro" id="IPR006385">
    <property type="entry name" value="HAD_hydro_SerB1"/>
</dbReference>
<dbReference type="KEGG" id="spsw:Sps_02995"/>
<keyword evidence="1" id="KW-0812">Transmembrane</keyword>
<dbReference type="GO" id="GO:0036424">
    <property type="term" value="F:L-phosphoserine phosphatase activity"/>
    <property type="evidence" value="ECO:0007669"/>
    <property type="project" value="TreeGrafter"/>
</dbReference>